<evidence type="ECO:0000313" key="4">
    <source>
        <dbReference type="Proteomes" id="UP000010478"/>
    </source>
</evidence>
<organism evidence="3 4">
    <name type="scientific">Phormidium nigroviride PCC 7112</name>
    <dbReference type="NCBI Taxonomy" id="179408"/>
    <lineage>
        <taxon>Bacteria</taxon>
        <taxon>Bacillati</taxon>
        <taxon>Cyanobacteriota</taxon>
        <taxon>Cyanophyceae</taxon>
        <taxon>Oscillatoriophycideae</taxon>
        <taxon>Oscillatoriales</taxon>
        <taxon>Oscillatoriaceae</taxon>
        <taxon>Phormidium</taxon>
    </lineage>
</organism>
<keyword evidence="1" id="KW-0175">Coiled coil</keyword>
<dbReference type="CDD" id="cd06260">
    <property type="entry name" value="DUF820-like"/>
    <property type="match status" value="1"/>
</dbReference>
<feature type="coiled-coil region" evidence="1">
    <location>
        <begin position="209"/>
        <end position="239"/>
    </location>
</feature>
<dbReference type="PANTHER" id="PTHR33352">
    <property type="entry name" value="SLR1095 PROTEIN"/>
    <property type="match status" value="1"/>
</dbReference>
<dbReference type="EMBL" id="CP003614">
    <property type="protein sequence ID" value="AFZ08228.1"/>
    <property type="molecule type" value="Genomic_DNA"/>
</dbReference>
<feature type="domain" description="Putative restriction endonuclease" evidence="2">
    <location>
        <begin position="28"/>
        <end position="187"/>
    </location>
</feature>
<dbReference type="PANTHER" id="PTHR33352:SF3">
    <property type="entry name" value="SLR1612 PROTEIN"/>
    <property type="match status" value="1"/>
</dbReference>
<dbReference type="AlphaFoldDB" id="K9VJF1"/>
<dbReference type="PATRIC" id="fig|179408.3.peg.4792"/>
<dbReference type="KEGG" id="oni:Osc7112_3888"/>
<dbReference type="InterPro" id="IPR012296">
    <property type="entry name" value="Nuclease_put_TT1808"/>
</dbReference>
<sequence>MSATAELATTQEILEQEIPEQEIPENVIFPPGDLYSDEPPVETELHLRQIILLLNCLEWLWRDRNNFYAAGNLTIYYSPKQLKSKDFRGPDFFVVLGTERKTRKSWVVWDEEGKYPNIIVEILSPKTADTDKNFKKQLYQDTFRTHDYFWFDPETLELAGFHLVDGEYEAIAPNEFGHLRSQQLDLSLGICGGKLRFFTAEGELVPTPEEVAECETQRAEQEAQRADRLAAKLRELNIDPDTI</sequence>
<dbReference type="HOGENOM" id="CLU_075279_1_0_3"/>
<accession>K9VJF1</accession>
<reference evidence="3 4" key="1">
    <citation type="submission" date="2012-05" db="EMBL/GenBank/DDBJ databases">
        <title>Finished chromosome of genome of Oscillatoria sp. PCC 7112.</title>
        <authorList>
            <consortium name="US DOE Joint Genome Institute"/>
            <person name="Gugger M."/>
            <person name="Coursin T."/>
            <person name="Rippka R."/>
            <person name="Tandeau De Marsac N."/>
            <person name="Huntemann M."/>
            <person name="Wei C.-L."/>
            <person name="Han J."/>
            <person name="Detter J.C."/>
            <person name="Han C."/>
            <person name="Tapia R."/>
            <person name="Davenport K."/>
            <person name="Daligault H."/>
            <person name="Erkkila T."/>
            <person name="Gu W."/>
            <person name="Munk A.C.C."/>
            <person name="Teshima H."/>
            <person name="Xu Y."/>
            <person name="Chain P."/>
            <person name="Chen A."/>
            <person name="Krypides N."/>
            <person name="Mavromatis K."/>
            <person name="Markowitz V."/>
            <person name="Szeto E."/>
            <person name="Ivanova N."/>
            <person name="Mikhailova N."/>
            <person name="Ovchinnikova G."/>
            <person name="Pagani I."/>
            <person name="Pati A."/>
            <person name="Goodwin L."/>
            <person name="Peters L."/>
            <person name="Pitluck S."/>
            <person name="Woyke T."/>
            <person name="Kerfeld C."/>
        </authorList>
    </citation>
    <scope>NUCLEOTIDE SEQUENCE [LARGE SCALE GENOMIC DNA]</scope>
    <source>
        <strain evidence="3 4">PCC 7112</strain>
    </source>
</reference>
<dbReference type="OrthoDB" id="557157at2"/>
<dbReference type="eggNOG" id="COG4636">
    <property type="taxonomic scope" value="Bacteria"/>
</dbReference>
<name>K9VJF1_9CYAN</name>
<evidence type="ECO:0000259" key="2">
    <source>
        <dbReference type="Pfam" id="PF05685"/>
    </source>
</evidence>
<dbReference type="Pfam" id="PF05685">
    <property type="entry name" value="Uma2"/>
    <property type="match status" value="1"/>
</dbReference>
<dbReference type="SUPFAM" id="SSF52980">
    <property type="entry name" value="Restriction endonuclease-like"/>
    <property type="match status" value="1"/>
</dbReference>
<proteinExistence type="predicted"/>
<evidence type="ECO:0000256" key="1">
    <source>
        <dbReference type="SAM" id="Coils"/>
    </source>
</evidence>
<gene>
    <name evidence="3" type="ORF">Osc7112_3888</name>
</gene>
<dbReference type="InterPro" id="IPR008538">
    <property type="entry name" value="Uma2"/>
</dbReference>
<dbReference type="Proteomes" id="UP000010478">
    <property type="component" value="Chromosome"/>
</dbReference>
<protein>
    <recommendedName>
        <fullName evidence="2">Putative restriction endonuclease domain-containing protein</fullName>
    </recommendedName>
</protein>
<evidence type="ECO:0000313" key="3">
    <source>
        <dbReference type="EMBL" id="AFZ08228.1"/>
    </source>
</evidence>
<dbReference type="InterPro" id="IPR011335">
    <property type="entry name" value="Restrct_endonuc-II-like"/>
</dbReference>
<dbReference type="Gene3D" id="3.90.1570.10">
    <property type="entry name" value="tt1808, chain A"/>
    <property type="match status" value="1"/>
</dbReference>
<keyword evidence="4" id="KW-1185">Reference proteome</keyword>
<dbReference type="RefSeq" id="WP_015177481.1">
    <property type="nucleotide sequence ID" value="NC_019729.1"/>
</dbReference>
<dbReference type="STRING" id="179408.Osc7112_3888"/>